<protein>
    <submittedName>
        <fullName evidence="2">Uncharacterized protein</fullName>
    </submittedName>
</protein>
<accession>A0A9P5JYN8</accession>
<feature type="compositionally biased region" description="Low complexity" evidence="1">
    <location>
        <begin position="222"/>
        <end position="238"/>
    </location>
</feature>
<name>A0A9P5JYN8_9AGAM</name>
<organism evidence="2 3">
    <name type="scientific">Russula ochroleuca</name>
    <dbReference type="NCBI Taxonomy" id="152965"/>
    <lineage>
        <taxon>Eukaryota</taxon>
        <taxon>Fungi</taxon>
        <taxon>Dikarya</taxon>
        <taxon>Basidiomycota</taxon>
        <taxon>Agaricomycotina</taxon>
        <taxon>Agaricomycetes</taxon>
        <taxon>Russulales</taxon>
        <taxon>Russulaceae</taxon>
        <taxon>Russula</taxon>
    </lineage>
</organism>
<dbReference type="OrthoDB" id="3192975at2759"/>
<feature type="region of interest" description="Disordered" evidence="1">
    <location>
        <begin position="327"/>
        <end position="383"/>
    </location>
</feature>
<feature type="compositionally biased region" description="Basic residues" evidence="1">
    <location>
        <begin position="365"/>
        <end position="383"/>
    </location>
</feature>
<keyword evidence="3" id="KW-1185">Reference proteome</keyword>
<comment type="caution">
    <text evidence="2">The sequence shown here is derived from an EMBL/GenBank/DDBJ whole genome shotgun (WGS) entry which is preliminary data.</text>
</comment>
<reference evidence="2" key="1">
    <citation type="submission" date="2019-10" db="EMBL/GenBank/DDBJ databases">
        <authorList>
            <consortium name="DOE Joint Genome Institute"/>
            <person name="Kuo A."/>
            <person name="Miyauchi S."/>
            <person name="Kiss E."/>
            <person name="Drula E."/>
            <person name="Kohler A."/>
            <person name="Sanchez-Garcia M."/>
            <person name="Andreopoulos B."/>
            <person name="Barry K.W."/>
            <person name="Bonito G."/>
            <person name="Buee M."/>
            <person name="Carver A."/>
            <person name="Chen C."/>
            <person name="Cichocki N."/>
            <person name="Clum A."/>
            <person name="Culley D."/>
            <person name="Crous P.W."/>
            <person name="Fauchery L."/>
            <person name="Girlanda M."/>
            <person name="Hayes R."/>
            <person name="Keri Z."/>
            <person name="LaButti K."/>
            <person name="Lipzen A."/>
            <person name="Lombard V."/>
            <person name="Magnuson J."/>
            <person name="Maillard F."/>
            <person name="Morin E."/>
            <person name="Murat C."/>
            <person name="Nolan M."/>
            <person name="Ohm R."/>
            <person name="Pangilinan J."/>
            <person name="Pereira M."/>
            <person name="Perotto S."/>
            <person name="Peter M."/>
            <person name="Riley R."/>
            <person name="Sitrit Y."/>
            <person name="Stielow B."/>
            <person name="Szollosi G."/>
            <person name="Zifcakova L."/>
            <person name="Stursova M."/>
            <person name="Spatafora J.W."/>
            <person name="Tedersoo L."/>
            <person name="Vaario L.-M."/>
            <person name="Yamada A."/>
            <person name="Yan M."/>
            <person name="Wang P."/>
            <person name="Xu J."/>
            <person name="Bruns T."/>
            <person name="Baldrian P."/>
            <person name="Vilgalys R."/>
            <person name="Henrissat B."/>
            <person name="Grigoriev I.V."/>
            <person name="Hibbett D."/>
            <person name="Nagy L.G."/>
            <person name="Martin F.M."/>
        </authorList>
    </citation>
    <scope>NUCLEOTIDE SEQUENCE</scope>
    <source>
        <strain evidence="2">Prilba</strain>
    </source>
</reference>
<sequence>MAHHLPEMHYITEPERAQLYPAIIRVSSIPSIPSTFPFKVPQSPPRTRGPRYTIGWLEFQSPEQPDPDVARPGDVWIQLPIGHRKARVYACYARDGKDWSPWVGNAATVLSDRTLVRTHPFLTSDHAQRRFYLVFNGHEFTWANIKAISNVQHHHAHTARMGPAEAVTKWLGVSGNRGSHSPRKAKEERSASAAAAAGISAAKDKHASASAPPLPNRKRPRPSTNATAATESASAPPAKKSKRTPSVQSPPDRSTPLVRSGPYAKAGATQSGWLMYIAGEELKMPTPCSGCARDKTPCSGLPGQRCGRCRYKKQWCSHSKSSKRIPYDLETETESETEAEEDTRASPVVVKPKSRLRSATQKSRAPARAKGAARRKSDRTGTSRRAHVCVCVPFSLRLSGLGEWFQ</sequence>
<evidence type="ECO:0000256" key="1">
    <source>
        <dbReference type="SAM" id="MobiDB-lite"/>
    </source>
</evidence>
<feature type="compositionally biased region" description="Acidic residues" evidence="1">
    <location>
        <begin position="329"/>
        <end position="341"/>
    </location>
</feature>
<dbReference type="Proteomes" id="UP000759537">
    <property type="component" value="Unassembled WGS sequence"/>
</dbReference>
<evidence type="ECO:0000313" key="3">
    <source>
        <dbReference type="Proteomes" id="UP000759537"/>
    </source>
</evidence>
<reference evidence="2" key="2">
    <citation type="journal article" date="2020" name="Nat. Commun.">
        <title>Large-scale genome sequencing of mycorrhizal fungi provides insights into the early evolution of symbiotic traits.</title>
        <authorList>
            <person name="Miyauchi S."/>
            <person name="Kiss E."/>
            <person name="Kuo A."/>
            <person name="Drula E."/>
            <person name="Kohler A."/>
            <person name="Sanchez-Garcia M."/>
            <person name="Morin E."/>
            <person name="Andreopoulos B."/>
            <person name="Barry K.W."/>
            <person name="Bonito G."/>
            <person name="Buee M."/>
            <person name="Carver A."/>
            <person name="Chen C."/>
            <person name="Cichocki N."/>
            <person name="Clum A."/>
            <person name="Culley D."/>
            <person name="Crous P.W."/>
            <person name="Fauchery L."/>
            <person name="Girlanda M."/>
            <person name="Hayes R.D."/>
            <person name="Keri Z."/>
            <person name="LaButti K."/>
            <person name="Lipzen A."/>
            <person name="Lombard V."/>
            <person name="Magnuson J."/>
            <person name="Maillard F."/>
            <person name="Murat C."/>
            <person name="Nolan M."/>
            <person name="Ohm R.A."/>
            <person name="Pangilinan J."/>
            <person name="Pereira M.F."/>
            <person name="Perotto S."/>
            <person name="Peter M."/>
            <person name="Pfister S."/>
            <person name="Riley R."/>
            <person name="Sitrit Y."/>
            <person name="Stielow J.B."/>
            <person name="Szollosi G."/>
            <person name="Zifcakova L."/>
            <person name="Stursova M."/>
            <person name="Spatafora J.W."/>
            <person name="Tedersoo L."/>
            <person name="Vaario L.M."/>
            <person name="Yamada A."/>
            <person name="Yan M."/>
            <person name="Wang P."/>
            <person name="Xu J."/>
            <person name="Bruns T."/>
            <person name="Baldrian P."/>
            <person name="Vilgalys R."/>
            <person name="Dunand C."/>
            <person name="Henrissat B."/>
            <person name="Grigoriev I.V."/>
            <person name="Hibbett D."/>
            <person name="Nagy L.G."/>
            <person name="Martin F.M."/>
        </authorList>
    </citation>
    <scope>NUCLEOTIDE SEQUENCE</scope>
    <source>
        <strain evidence="2">Prilba</strain>
    </source>
</reference>
<proteinExistence type="predicted"/>
<dbReference type="EMBL" id="WHVB01000027">
    <property type="protein sequence ID" value="KAF8469796.1"/>
    <property type="molecule type" value="Genomic_DNA"/>
</dbReference>
<dbReference type="AlphaFoldDB" id="A0A9P5JYN8"/>
<feature type="compositionally biased region" description="Low complexity" evidence="1">
    <location>
        <begin position="191"/>
        <end position="201"/>
    </location>
</feature>
<feature type="region of interest" description="Disordered" evidence="1">
    <location>
        <begin position="172"/>
        <end position="264"/>
    </location>
</feature>
<gene>
    <name evidence="2" type="ORF">DFH94DRAFT_217345</name>
</gene>
<evidence type="ECO:0000313" key="2">
    <source>
        <dbReference type="EMBL" id="KAF8469796.1"/>
    </source>
</evidence>